<dbReference type="AlphaFoldDB" id="A0AAV7QJH3"/>
<keyword evidence="3" id="KW-1185">Reference proteome</keyword>
<protein>
    <submittedName>
        <fullName evidence="2">Uncharacterized protein</fullName>
    </submittedName>
</protein>
<name>A0AAV7QJH3_PLEWA</name>
<accession>A0AAV7QJH3</accession>
<dbReference type="Proteomes" id="UP001066276">
    <property type="component" value="Chromosome 6"/>
</dbReference>
<feature type="region of interest" description="Disordered" evidence="1">
    <location>
        <begin position="81"/>
        <end position="104"/>
    </location>
</feature>
<evidence type="ECO:0000313" key="2">
    <source>
        <dbReference type="EMBL" id="KAJ1139270.1"/>
    </source>
</evidence>
<proteinExistence type="predicted"/>
<organism evidence="2 3">
    <name type="scientific">Pleurodeles waltl</name>
    <name type="common">Iberian ribbed newt</name>
    <dbReference type="NCBI Taxonomy" id="8319"/>
    <lineage>
        <taxon>Eukaryota</taxon>
        <taxon>Metazoa</taxon>
        <taxon>Chordata</taxon>
        <taxon>Craniata</taxon>
        <taxon>Vertebrata</taxon>
        <taxon>Euteleostomi</taxon>
        <taxon>Amphibia</taxon>
        <taxon>Batrachia</taxon>
        <taxon>Caudata</taxon>
        <taxon>Salamandroidea</taxon>
        <taxon>Salamandridae</taxon>
        <taxon>Pleurodelinae</taxon>
        <taxon>Pleurodeles</taxon>
    </lineage>
</organism>
<sequence length="104" mass="11151">MTNQDTSPARTALSPGELKAQGLFCNRVAPSAAPSGSELSSLSCLLISCNRGRAMINARSGKPEHLATLRSGLRSEHPRVCGDALRMPSSSSETFHNSFSSWRF</sequence>
<dbReference type="EMBL" id="JANPWB010000010">
    <property type="protein sequence ID" value="KAJ1139270.1"/>
    <property type="molecule type" value="Genomic_DNA"/>
</dbReference>
<evidence type="ECO:0000256" key="1">
    <source>
        <dbReference type="SAM" id="MobiDB-lite"/>
    </source>
</evidence>
<comment type="caution">
    <text evidence="2">The sequence shown here is derived from an EMBL/GenBank/DDBJ whole genome shotgun (WGS) entry which is preliminary data.</text>
</comment>
<feature type="compositionally biased region" description="Low complexity" evidence="1">
    <location>
        <begin position="89"/>
        <end position="104"/>
    </location>
</feature>
<gene>
    <name evidence="2" type="ORF">NDU88_005645</name>
</gene>
<evidence type="ECO:0000313" key="3">
    <source>
        <dbReference type="Proteomes" id="UP001066276"/>
    </source>
</evidence>
<reference evidence="2" key="1">
    <citation type="journal article" date="2022" name="bioRxiv">
        <title>Sequencing and chromosome-scale assembly of the giantPleurodeles waltlgenome.</title>
        <authorList>
            <person name="Brown T."/>
            <person name="Elewa A."/>
            <person name="Iarovenko S."/>
            <person name="Subramanian E."/>
            <person name="Araus A.J."/>
            <person name="Petzold A."/>
            <person name="Susuki M."/>
            <person name="Suzuki K.-i.T."/>
            <person name="Hayashi T."/>
            <person name="Toyoda A."/>
            <person name="Oliveira C."/>
            <person name="Osipova E."/>
            <person name="Leigh N.D."/>
            <person name="Simon A."/>
            <person name="Yun M.H."/>
        </authorList>
    </citation>
    <scope>NUCLEOTIDE SEQUENCE</scope>
    <source>
        <strain evidence="2">20211129_DDA</strain>
        <tissue evidence="2">Liver</tissue>
    </source>
</reference>